<accession>A0A1Q9D724</accession>
<reference evidence="1 2" key="1">
    <citation type="submission" date="2016-02" db="EMBL/GenBank/DDBJ databases">
        <title>Genome analysis of coral dinoflagellate symbionts highlights evolutionary adaptations to a symbiotic lifestyle.</title>
        <authorList>
            <person name="Aranda M."/>
            <person name="Li Y."/>
            <person name="Liew Y.J."/>
            <person name="Baumgarten S."/>
            <person name="Simakov O."/>
            <person name="Wilson M."/>
            <person name="Piel J."/>
            <person name="Ashoor H."/>
            <person name="Bougouffa S."/>
            <person name="Bajic V.B."/>
            <person name="Ryu T."/>
            <person name="Ravasi T."/>
            <person name="Bayer T."/>
            <person name="Micklem G."/>
            <person name="Kim H."/>
            <person name="Bhak J."/>
            <person name="Lajeunesse T.C."/>
            <person name="Voolstra C.R."/>
        </authorList>
    </citation>
    <scope>NUCLEOTIDE SEQUENCE [LARGE SCALE GENOMIC DNA]</scope>
    <source>
        <strain evidence="1 2">CCMP2467</strain>
    </source>
</reference>
<proteinExistence type="predicted"/>
<protein>
    <submittedName>
        <fullName evidence="1">Uncharacterized protein</fullName>
    </submittedName>
</protein>
<dbReference type="OrthoDB" id="10524308at2759"/>
<gene>
    <name evidence="1" type="ORF">AK812_SmicGene27355</name>
</gene>
<evidence type="ECO:0000313" key="2">
    <source>
        <dbReference type="Proteomes" id="UP000186817"/>
    </source>
</evidence>
<comment type="caution">
    <text evidence="1">The sequence shown here is derived from an EMBL/GenBank/DDBJ whole genome shotgun (WGS) entry which is preliminary data.</text>
</comment>
<dbReference type="Proteomes" id="UP000186817">
    <property type="component" value="Unassembled WGS sequence"/>
</dbReference>
<evidence type="ECO:0000313" key="1">
    <source>
        <dbReference type="EMBL" id="OLP90993.1"/>
    </source>
</evidence>
<sequence length="124" mass="13845">MHNSCVALLVTDFCPLRKISTEIFSNTDWGQFWDIHEGDPGGVTRAAKTQALRRLVQRMAELSGPLEVTLPTAVMEALPSMIELRLRLTVRFRAERWVAQPLGSPTYVGTTQAGLHQAVSSWRP</sequence>
<keyword evidence="2" id="KW-1185">Reference proteome</keyword>
<dbReference type="EMBL" id="LSRX01000684">
    <property type="protein sequence ID" value="OLP90993.1"/>
    <property type="molecule type" value="Genomic_DNA"/>
</dbReference>
<organism evidence="1 2">
    <name type="scientific">Symbiodinium microadriaticum</name>
    <name type="common">Dinoflagellate</name>
    <name type="synonym">Zooxanthella microadriatica</name>
    <dbReference type="NCBI Taxonomy" id="2951"/>
    <lineage>
        <taxon>Eukaryota</taxon>
        <taxon>Sar</taxon>
        <taxon>Alveolata</taxon>
        <taxon>Dinophyceae</taxon>
        <taxon>Suessiales</taxon>
        <taxon>Symbiodiniaceae</taxon>
        <taxon>Symbiodinium</taxon>
    </lineage>
</organism>
<name>A0A1Q9D724_SYMMI</name>
<dbReference type="AlphaFoldDB" id="A0A1Q9D724"/>